<dbReference type="InterPro" id="IPR003594">
    <property type="entry name" value="HATPase_dom"/>
</dbReference>
<protein>
    <recommendedName>
        <fullName evidence="2">histidine kinase</fullName>
        <ecNumber evidence="2">2.7.13.3</ecNumber>
    </recommendedName>
</protein>
<dbReference type="EMBL" id="CT030148">
    <property type="protein sequence ID" value="CAJ70816.1"/>
    <property type="molecule type" value="Genomic_DNA"/>
</dbReference>
<sequence length="712" mass="78411">MQMPLTIDQASQNILNELHGFTPPSLPQSLLQLLHACYKNDTSFQEIAELIRREAALCTQVISLANSAFYGRRRGITSIDNALVALGVETLKTIAMTTAVHQFFSGFNAEKTSFLKTFWHRSLTGALLAKSLSVLTGYNYPDEAYLAGLLHNVGQLVLISCYPERYVEIAHRAKGDDDLVIIEKKDMGITHGEVGFWLVNGWNLENFAADAILYHHEPAHSILDAHHLVKIVNLASVLSSENDTNRQLTIETADYLFGLTAPMVREITGSAEREVQLIANSMDIVAGKNTHAGKIEDSDQNKHAQLAKEVKHISLINSAKNQLLQARSTADLLEHIRVAIKLLFGLDNCHIFLYDAPANTLKANLTGNGNEFVKRPDKLLIAVESGRSLVANALLQNRITSSFTESASKLSIIDRQLIRLSHSDGIVCLPLVADDEFIGALVIGADKNYQTRHNDQQRLLELFAAETGLFIKKFESNISGKKSASNTESHELSKKIREIIHEASNPLCIVKIYLEMLGHKLRSNSNIQKELQIIKEEIDRAGKILLRFSDVNSGTVENGGIDVNTLISDTFLIFKQSLFITNNIEYQLDLDTSMLPLQTNGTALKQVMINLLKNAVETMQKGGQIHASTRDNVTIDGKPFVEIIIKDNGPGIPEHILQSLFTPVHSTKGGNHSGLGLSIVKNLVSSMNGSINCQSSKAGTAFTIYLPGRTVT</sequence>
<dbReference type="PROSITE" id="PS50109">
    <property type="entry name" value="HIS_KIN"/>
    <property type="match status" value="1"/>
</dbReference>
<dbReference type="Pfam" id="PF08668">
    <property type="entry name" value="HDOD"/>
    <property type="match status" value="1"/>
</dbReference>
<dbReference type="PANTHER" id="PTHR33525:SF3">
    <property type="entry name" value="RIBONUCLEASE Y"/>
    <property type="match status" value="1"/>
</dbReference>
<accession>Q1Q7M2</accession>
<dbReference type="Gene3D" id="3.30.450.40">
    <property type="match status" value="1"/>
</dbReference>
<keyword evidence="5" id="KW-0418">Kinase</keyword>
<dbReference type="SUPFAM" id="SSF109604">
    <property type="entry name" value="HD-domain/PDEase-like"/>
    <property type="match status" value="1"/>
</dbReference>
<dbReference type="SUPFAM" id="SSF55874">
    <property type="entry name" value="ATPase domain of HSP90 chaperone/DNA topoisomerase II/histidine kinase"/>
    <property type="match status" value="1"/>
</dbReference>
<feature type="domain" description="HDOD" evidence="4">
    <location>
        <begin position="23"/>
        <end position="218"/>
    </location>
</feature>
<feature type="domain" description="Histidine kinase" evidence="3">
    <location>
        <begin position="498"/>
        <end position="710"/>
    </location>
</feature>
<dbReference type="InterPro" id="IPR029016">
    <property type="entry name" value="GAF-like_dom_sf"/>
</dbReference>
<dbReference type="InterPro" id="IPR052340">
    <property type="entry name" value="RNase_Y/CdgJ"/>
</dbReference>
<dbReference type="PRINTS" id="PR00344">
    <property type="entry name" value="BCTRLSENSOR"/>
</dbReference>
<gene>
    <name evidence="5" type="primary">SpdS</name>
    <name evidence="5" type="ORF">kusta0071</name>
</gene>
<comment type="catalytic activity">
    <reaction evidence="1">
        <text>ATP + protein L-histidine = ADP + protein N-phospho-L-histidine.</text>
        <dbReference type="EC" id="2.7.13.3"/>
    </reaction>
</comment>
<dbReference type="Gene3D" id="1.10.287.130">
    <property type="match status" value="1"/>
</dbReference>
<dbReference type="Gene3D" id="1.10.3210.10">
    <property type="entry name" value="Hypothetical protein af1432"/>
    <property type="match status" value="1"/>
</dbReference>
<dbReference type="InterPro" id="IPR005467">
    <property type="entry name" value="His_kinase_dom"/>
</dbReference>
<reference evidence="5" key="1">
    <citation type="journal article" date="2006" name="Nature">
        <title>Deciphering the evolution and metabolism of an anammox bacterium from a community genome.</title>
        <authorList>
            <person name="Strous M."/>
            <person name="Pelletier E."/>
            <person name="Mangenot S."/>
            <person name="Rattei T."/>
            <person name="Lehner A."/>
            <person name="Taylor M.W."/>
            <person name="Horn M."/>
            <person name="Daims H."/>
            <person name="Bartol-Mavel D."/>
            <person name="Wincker P."/>
            <person name="Barbe V."/>
            <person name="Fonknechten N."/>
            <person name="Vallenet D."/>
            <person name="Segurens B."/>
            <person name="Schenowitz-Truong C."/>
            <person name="Medigue C."/>
            <person name="Collingro A."/>
            <person name="Snel B."/>
            <person name="Dutilh B.E."/>
            <person name="OpDenCamp H.J.M."/>
            <person name="vanDerDrift C."/>
            <person name="Cirpus I."/>
            <person name="vanDePas-Schoonen K.T."/>
            <person name="Harhangi H.R."/>
            <person name="vanNiftrik L."/>
            <person name="Schmid M."/>
            <person name="Keltjens J."/>
            <person name="vanDeVossenberg J."/>
            <person name="Kartal B."/>
            <person name="Meier H."/>
            <person name="Frishman D."/>
            <person name="Huynen M.A."/>
            <person name="Mewes H."/>
            <person name="Weissenbach J."/>
            <person name="Jetten M.S.M."/>
            <person name="Wagner M."/>
            <person name="LePaslier D."/>
        </authorList>
    </citation>
    <scope>NUCLEOTIDE SEQUENCE</scope>
</reference>
<dbReference type="AlphaFoldDB" id="Q1Q7M2"/>
<evidence type="ECO:0000313" key="5">
    <source>
        <dbReference type="EMBL" id="CAJ70816.1"/>
    </source>
</evidence>
<dbReference type="SUPFAM" id="SSF55781">
    <property type="entry name" value="GAF domain-like"/>
    <property type="match status" value="1"/>
</dbReference>
<dbReference type="InterPro" id="IPR004358">
    <property type="entry name" value="Sig_transdc_His_kin-like_C"/>
</dbReference>
<dbReference type="Gene3D" id="3.30.565.10">
    <property type="entry name" value="Histidine kinase-like ATPase, C-terminal domain"/>
    <property type="match status" value="1"/>
</dbReference>
<dbReference type="GO" id="GO:0004673">
    <property type="term" value="F:protein histidine kinase activity"/>
    <property type="evidence" value="ECO:0007669"/>
    <property type="project" value="UniProtKB-EC"/>
</dbReference>
<evidence type="ECO:0000259" key="3">
    <source>
        <dbReference type="PROSITE" id="PS50109"/>
    </source>
</evidence>
<dbReference type="InterPro" id="IPR036890">
    <property type="entry name" value="HATPase_C_sf"/>
</dbReference>
<proteinExistence type="predicted"/>
<dbReference type="PROSITE" id="PS51833">
    <property type="entry name" value="HDOD"/>
    <property type="match status" value="1"/>
</dbReference>
<dbReference type="EC" id="2.7.13.3" evidence="2"/>
<evidence type="ECO:0000259" key="4">
    <source>
        <dbReference type="PROSITE" id="PS51833"/>
    </source>
</evidence>
<reference evidence="5" key="2">
    <citation type="submission" date="2006-01" db="EMBL/GenBank/DDBJ databases">
        <authorList>
            <person name="Genoscope"/>
        </authorList>
    </citation>
    <scope>NUCLEOTIDE SEQUENCE</scope>
</reference>
<evidence type="ECO:0000256" key="1">
    <source>
        <dbReference type="ARBA" id="ARBA00000085"/>
    </source>
</evidence>
<name>Q1Q7M2_KUEST</name>
<evidence type="ECO:0000256" key="2">
    <source>
        <dbReference type="ARBA" id="ARBA00012438"/>
    </source>
</evidence>
<dbReference type="InterPro" id="IPR003018">
    <property type="entry name" value="GAF"/>
</dbReference>
<dbReference type="PANTHER" id="PTHR33525">
    <property type="match status" value="1"/>
</dbReference>
<dbReference type="SMART" id="SM00387">
    <property type="entry name" value="HATPase_c"/>
    <property type="match status" value="1"/>
</dbReference>
<organism evidence="5">
    <name type="scientific">Kuenenia stuttgartiensis</name>
    <dbReference type="NCBI Taxonomy" id="174633"/>
    <lineage>
        <taxon>Bacteria</taxon>
        <taxon>Pseudomonadati</taxon>
        <taxon>Planctomycetota</taxon>
        <taxon>Candidatus Brocadiia</taxon>
        <taxon>Candidatus Brocadiales</taxon>
        <taxon>Candidatus Brocadiaceae</taxon>
        <taxon>Candidatus Kuenenia</taxon>
    </lineage>
</organism>
<dbReference type="InterPro" id="IPR013976">
    <property type="entry name" value="HDOD"/>
</dbReference>
<dbReference type="Pfam" id="PF13492">
    <property type="entry name" value="GAF_3"/>
    <property type="match status" value="1"/>
</dbReference>
<dbReference type="CDD" id="cd00075">
    <property type="entry name" value="HATPase"/>
    <property type="match status" value="1"/>
</dbReference>
<keyword evidence="5" id="KW-0808">Transferase</keyword>
<dbReference type="Pfam" id="PF02518">
    <property type="entry name" value="HATPase_c"/>
    <property type="match status" value="1"/>
</dbReference>